<evidence type="ECO:0000313" key="1">
    <source>
        <dbReference type="EMBL" id="ACV25804.1"/>
    </source>
</evidence>
<accession>C7R822</accession>
<dbReference type="KEGG" id="kko:Kkor_0384"/>
<keyword evidence="2" id="KW-1185">Reference proteome</keyword>
<dbReference type="InParanoid" id="C7R822"/>
<reference evidence="1 2" key="1">
    <citation type="journal article" date="2009" name="Stand. Genomic Sci.">
        <title>Complete genome sequence of Kangiella koreensis type strain (SW-125).</title>
        <authorList>
            <person name="Han C."/>
            <person name="Sikorski J."/>
            <person name="Lapidus A."/>
            <person name="Nolan M."/>
            <person name="Glavina Del Rio T."/>
            <person name="Tice H."/>
            <person name="Cheng J.F."/>
            <person name="Lucas S."/>
            <person name="Chen F."/>
            <person name="Copeland A."/>
            <person name="Ivanova N."/>
            <person name="Mavromatis K."/>
            <person name="Ovchinnikova G."/>
            <person name="Pati A."/>
            <person name="Bruce D."/>
            <person name="Goodwin L."/>
            <person name="Pitluck S."/>
            <person name="Chen A."/>
            <person name="Palaniappan K."/>
            <person name="Land M."/>
            <person name="Hauser L."/>
            <person name="Chang Y.J."/>
            <person name="Jeffries C.D."/>
            <person name="Chain P."/>
            <person name="Saunders E."/>
            <person name="Brettin T."/>
            <person name="Goker M."/>
            <person name="Tindall B.J."/>
            <person name="Bristow J."/>
            <person name="Eisen J.A."/>
            <person name="Markowitz V."/>
            <person name="Hugenholtz P."/>
            <person name="Kyrpides N.C."/>
            <person name="Klenk H.P."/>
            <person name="Detter J.C."/>
        </authorList>
    </citation>
    <scope>NUCLEOTIDE SEQUENCE [LARGE SCALE GENOMIC DNA]</scope>
    <source>
        <strain evidence="2">DSM 16069 / KCTC 12182 / SW-125</strain>
    </source>
</reference>
<protein>
    <submittedName>
        <fullName evidence="1">Uncharacterized protein</fullName>
    </submittedName>
</protein>
<gene>
    <name evidence="1" type="ordered locus">Kkor_0384</name>
</gene>
<sequence length="59" mass="6956">MIRLNLKYFPKHGVSPQQFFRSCVRHISQSFLQSLKTHQKSNANMKINELQDLAYCQDS</sequence>
<dbReference type="HOGENOM" id="CLU_2954365_0_0_6"/>
<evidence type="ECO:0000313" key="2">
    <source>
        <dbReference type="Proteomes" id="UP000001231"/>
    </source>
</evidence>
<organism evidence="1 2">
    <name type="scientific">Kangiella koreensis (strain DSM 16069 / JCM 12317 / KCTC 12182 / SW-125)</name>
    <dbReference type="NCBI Taxonomy" id="523791"/>
    <lineage>
        <taxon>Bacteria</taxon>
        <taxon>Pseudomonadati</taxon>
        <taxon>Pseudomonadota</taxon>
        <taxon>Gammaproteobacteria</taxon>
        <taxon>Kangiellales</taxon>
        <taxon>Kangiellaceae</taxon>
        <taxon>Kangiella</taxon>
    </lineage>
</organism>
<dbReference type="STRING" id="523791.Kkor_0384"/>
<dbReference type="AlphaFoldDB" id="C7R822"/>
<name>C7R822_KANKD</name>
<proteinExistence type="predicted"/>
<dbReference type="EMBL" id="CP001707">
    <property type="protein sequence ID" value="ACV25804.1"/>
    <property type="molecule type" value="Genomic_DNA"/>
</dbReference>
<dbReference type="Proteomes" id="UP000001231">
    <property type="component" value="Chromosome"/>
</dbReference>